<evidence type="ECO:0000313" key="1">
    <source>
        <dbReference type="EMBL" id="PPD59171.1"/>
    </source>
</evidence>
<keyword evidence="2" id="KW-1185">Reference proteome</keyword>
<reference evidence="1 2" key="1">
    <citation type="journal article" date="2017" name="ISME J.">
        <title>Grape pomace compost harbors organohalide-respiring Dehalogenimonas species with novel reductive dehalogenase genes.</title>
        <authorList>
            <person name="Yang Y."/>
            <person name="Higgins S.A."/>
            <person name="Yan J."/>
            <person name="Simsir B."/>
            <person name="Chourey K."/>
            <person name="Iyer R."/>
            <person name="Hettich R.L."/>
            <person name="Baldwin B."/>
            <person name="Ogles D.M."/>
            <person name="Loffler F.E."/>
        </authorList>
    </citation>
    <scope>NUCLEOTIDE SEQUENCE [LARGE SCALE GENOMIC DNA]</scope>
    <source>
        <strain evidence="1 2">GP</strain>
    </source>
</reference>
<comment type="caution">
    <text evidence="1">The sequence shown here is derived from an EMBL/GenBank/DDBJ whole genome shotgun (WGS) entry which is preliminary data.</text>
</comment>
<organism evidence="1 2">
    <name type="scientific">Dehalogenimonas etheniformans</name>
    <dbReference type="NCBI Taxonomy" id="1536648"/>
    <lineage>
        <taxon>Bacteria</taxon>
        <taxon>Bacillati</taxon>
        <taxon>Chloroflexota</taxon>
        <taxon>Dehalococcoidia</taxon>
        <taxon>Dehalococcoidales</taxon>
        <taxon>Dehalococcoidaceae</taxon>
        <taxon>Dehalogenimonas</taxon>
    </lineage>
</organism>
<accession>A0A2P5PA51</accession>
<proteinExistence type="predicted"/>
<evidence type="ECO:0000313" key="2">
    <source>
        <dbReference type="Proteomes" id="UP000235653"/>
    </source>
</evidence>
<protein>
    <submittedName>
        <fullName evidence="1">Uncharacterized protein</fullName>
    </submittedName>
</protein>
<dbReference type="EMBL" id="JQAN02000001">
    <property type="protein sequence ID" value="PPD59171.1"/>
    <property type="molecule type" value="Genomic_DNA"/>
</dbReference>
<sequence length="63" mass="7190">MAKIPSNQGQIGQIHVAIYHDTGVFYYSERLTRYQFQTLMLNLVSSVDCHKVDQIMTGDAVEK</sequence>
<dbReference type="AlphaFoldDB" id="A0A2P5PA51"/>
<dbReference type="Proteomes" id="UP000235653">
    <property type="component" value="Unassembled WGS sequence"/>
</dbReference>
<gene>
    <name evidence="1" type="ORF">JP09_000380</name>
</gene>
<name>A0A2P5PA51_9CHLR</name>